<feature type="transmembrane region" description="Helical" evidence="15">
    <location>
        <begin position="407"/>
        <end position="425"/>
    </location>
</feature>
<keyword evidence="13" id="KW-0040">ANK repeat</keyword>
<dbReference type="InterPro" id="IPR036770">
    <property type="entry name" value="Ankyrin_rpt-contain_sf"/>
</dbReference>
<keyword evidence="11 15" id="KW-0472">Membrane</keyword>
<keyword evidence="12" id="KW-0407">Ion channel</keyword>
<accession>A0A0D6LG90</accession>
<keyword evidence="3" id="KW-1003">Cell membrane</keyword>
<name>A0A0D6LG90_9BILA</name>
<evidence type="ECO:0000256" key="9">
    <source>
        <dbReference type="ARBA" id="ARBA00022989"/>
    </source>
</evidence>
<keyword evidence="6 15" id="KW-0812">Transmembrane</keyword>
<evidence type="ECO:0000256" key="1">
    <source>
        <dbReference type="ARBA" id="ARBA00004651"/>
    </source>
</evidence>
<dbReference type="GO" id="GO:0005886">
    <property type="term" value="C:plasma membrane"/>
    <property type="evidence" value="ECO:0007669"/>
    <property type="project" value="UniProtKB-SubCell"/>
</dbReference>
<evidence type="ECO:0000256" key="10">
    <source>
        <dbReference type="ARBA" id="ARBA00023065"/>
    </source>
</evidence>
<keyword evidence="9 15" id="KW-1133">Transmembrane helix</keyword>
<dbReference type="InterPro" id="IPR024862">
    <property type="entry name" value="TRPV"/>
</dbReference>
<feature type="region of interest" description="Disordered" evidence="14">
    <location>
        <begin position="820"/>
        <end position="848"/>
    </location>
</feature>
<evidence type="ECO:0000256" key="4">
    <source>
        <dbReference type="ARBA" id="ARBA00022568"/>
    </source>
</evidence>
<feature type="domain" description="Ion transport" evidence="16">
    <location>
        <begin position="570"/>
        <end position="702"/>
    </location>
</feature>
<keyword evidence="18" id="KW-1185">Reference proteome</keyword>
<dbReference type="Gene3D" id="1.10.287.70">
    <property type="match status" value="1"/>
</dbReference>
<dbReference type="Proteomes" id="UP000054495">
    <property type="component" value="Unassembled WGS sequence"/>
</dbReference>
<dbReference type="GO" id="GO:0005262">
    <property type="term" value="F:calcium channel activity"/>
    <property type="evidence" value="ECO:0007669"/>
    <property type="project" value="UniProtKB-KW"/>
</dbReference>
<reference evidence="17 18" key="1">
    <citation type="submission" date="2013-05" db="EMBL/GenBank/DDBJ databases">
        <title>Draft genome of the parasitic nematode Anyclostoma ceylanicum.</title>
        <authorList>
            <person name="Mitreva M."/>
        </authorList>
    </citation>
    <scope>NUCLEOTIDE SEQUENCE [LARGE SCALE GENOMIC DNA]</scope>
</reference>
<evidence type="ECO:0000256" key="6">
    <source>
        <dbReference type="ARBA" id="ARBA00022692"/>
    </source>
</evidence>
<keyword evidence="7" id="KW-0677">Repeat</keyword>
<dbReference type="GO" id="GO:0098703">
    <property type="term" value="P:calcium ion import across plasma membrane"/>
    <property type="evidence" value="ECO:0007669"/>
    <property type="project" value="TreeGrafter"/>
</dbReference>
<dbReference type="PANTHER" id="PTHR10582:SF22">
    <property type="entry name" value="ION TRANSPORT DOMAIN-CONTAINING PROTEIN"/>
    <property type="match status" value="1"/>
</dbReference>
<keyword evidence="4" id="KW-0109">Calcium transport</keyword>
<sequence>MSFNSSDTPSSLYSLVDEHAGGLLAPWIKYSRSSGDYSILEEYLDTAVKSYLYNGGKGKLVSISELVKRRNKQRNAQLGALRRKKGRGKSGPNILDDINQDRLDASDFLKGKMGENLLHICLLHNTADMNELAKQIVIRFPKIINDIFISEDYYGLSPLHQAIVNEDVGMVYFLCKKGADVHQRCYGSFFCADDQKASRTDSLEHEWVDLVQNTRYTGQHPSSLSPQMYWGELPLSFAACTNNQVHPYMLCVPPTHNLLQDCFRLLRAFKADPNMTDTNGNTVLHLTVIHDLPEMFTLAYSSGASLSLKNNLKLTPMALAVRLANKRMFSLILECEMDIVWRYGNIVCKAYPLLEIDTIREEDGGLNPNSVLANVVYGDKSCHLDFFDGLLEELLERKWEAFAKRRLFQSLFGYLWFLLVFYVAFMTRDVIESYVPENEDSLANISSFDDVIVTVQHLAHLESGRHDALQGQCHLWKYTESRKQMLRFCCEMLTLLAVVIRTTKDVVDMQQIGLKRWWIAISAFPEKVLHKAAQLILLLIVPVRICYFGKSATMDDAEFRGMKFVGPFVLMVYKIIVGDMLRFLLIYSVFILGFAQAFYVIFHSCEMAETDYRKKHGLHDDDDYKGRFENIMDSPREALMRMIIMSVGEFGAVYKNLNDCKSRVALQGKIFFTIYELLVTLMLLNLLIAMMTRTYEKIAETEKEWKRQWAQVILMLEQSLTNAERLMAIYSYSRPLRSDKARRAFVVRLKSDRKAESPQKVEFIRKKHSIRLSQSSHLHVAGPLIIRASLQAKFRCDDISNANRSRRKLAETSKRIPSDVGFPELTGERGSFDLETKESSRRKGSNYN</sequence>
<dbReference type="Pfam" id="PF00520">
    <property type="entry name" value="Ion_trans"/>
    <property type="match status" value="1"/>
</dbReference>
<evidence type="ECO:0000313" key="18">
    <source>
        <dbReference type="Proteomes" id="UP000054495"/>
    </source>
</evidence>
<evidence type="ECO:0000256" key="8">
    <source>
        <dbReference type="ARBA" id="ARBA00022837"/>
    </source>
</evidence>
<dbReference type="InterPro" id="IPR002110">
    <property type="entry name" value="Ankyrin_rpt"/>
</dbReference>
<evidence type="ECO:0000256" key="3">
    <source>
        <dbReference type="ARBA" id="ARBA00022475"/>
    </source>
</evidence>
<dbReference type="Pfam" id="PF00023">
    <property type="entry name" value="Ank"/>
    <property type="match status" value="1"/>
</dbReference>
<keyword evidence="5" id="KW-0107">Calcium channel</keyword>
<gene>
    <name evidence="17" type="ORF">ANCCEY_14225</name>
</gene>
<proteinExistence type="predicted"/>
<evidence type="ECO:0000256" key="14">
    <source>
        <dbReference type="SAM" id="MobiDB-lite"/>
    </source>
</evidence>
<evidence type="ECO:0000256" key="7">
    <source>
        <dbReference type="ARBA" id="ARBA00022737"/>
    </source>
</evidence>
<dbReference type="PANTHER" id="PTHR10582">
    <property type="entry name" value="TRANSIENT RECEPTOR POTENTIAL ION CHANNEL PROTEIN"/>
    <property type="match status" value="1"/>
</dbReference>
<keyword evidence="8" id="KW-0106">Calcium</keyword>
<feature type="transmembrane region" description="Helical" evidence="15">
    <location>
        <begin position="669"/>
        <end position="688"/>
    </location>
</feature>
<organism evidence="17 18">
    <name type="scientific">Ancylostoma ceylanicum</name>
    <dbReference type="NCBI Taxonomy" id="53326"/>
    <lineage>
        <taxon>Eukaryota</taxon>
        <taxon>Metazoa</taxon>
        <taxon>Ecdysozoa</taxon>
        <taxon>Nematoda</taxon>
        <taxon>Chromadorea</taxon>
        <taxon>Rhabditida</taxon>
        <taxon>Rhabditina</taxon>
        <taxon>Rhabditomorpha</taxon>
        <taxon>Strongyloidea</taxon>
        <taxon>Ancylostomatidae</taxon>
        <taxon>Ancylostomatinae</taxon>
        <taxon>Ancylostoma</taxon>
    </lineage>
</organism>
<comment type="subcellular location">
    <subcellularLocation>
        <location evidence="1">Cell membrane</location>
        <topology evidence="1">Multi-pass membrane protein</topology>
    </subcellularLocation>
</comment>
<evidence type="ECO:0000313" key="17">
    <source>
        <dbReference type="EMBL" id="EPB66682.1"/>
    </source>
</evidence>
<dbReference type="PROSITE" id="PS50088">
    <property type="entry name" value="ANK_REPEAT"/>
    <property type="match status" value="2"/>
</dbReference>
<keyword evidence="10" id="KW-0406">Ion transport</keyword>
<dbReference type="SMART" id="SM00248">
    <property type="entry name" value="ANK"/>
    <property type="match status" value="4"/>
</dbReference>
<feature type="repeat" description="ANK" evidence="13">
    <location>
        <begin position="154"/>
        <end position="186"/>
    </location>
</feature>
<evidence type="ECO:0000256" key="12">
    <source>
        <dbReference type="ARBA" id="ARBA00023303"/>
    </source>
</evidence>
<evidence type="ECO:0000256" key="13">
    <source>
        <dbReference type="PROSITE-ProRule" id="PRU00023"/>
    </source>
</evidence>
<dbReference type="PROSITE" id="PS50297">
    <property type="entry name" value="ANK_REP_REGION"/>
    <property type="match status" value="1"/>
</dbReference>
<evidence type="ECO:0000256" key="15">
    <source>
        <dbReference type="SAM" id="Phobius"/>
    </source>
</evidence>
<keyword evidence="2" id="KW-0813">Transport</keyword>
<protein>
    <submittedName>
        <fullName evidence="17">Ankyrin repeat protein</fullName>
    </submittedName>
</protein>
<evidence type="ECO:0000256" key="11">
    <source>
        <dbReference type="ARBA" id="ARBA00023136"/>
    </source>
</evidence>
<feature type="compositionally biased region" description="Basic and acidic residues" evidence="14">
    <location>
        <begin position="826"/>
        <end position="841"/>
    </location>
</feature>
<dbReference type="EMBL" id="KE125968">
    <property type="protein sequence ID" value="EPB66682.1"/>
    <property type="molecule type" value="Genomic_DNA"/>
</dbReference>
<dbReference type="SUPFAM" id="SSF48403">
    <property type="entry name" value="Ankyrin repeat"/>
    <property type="match status" value="1"/>
</dbReference>
<evidence type="ECO:0000259" key="16">
    <source>
        <dbReference type="Pfam" id="PF00520"/>
    </source>
</evidence>
<evidence type="ECO:0000256" key="2">
    <source>
        <dbReference type="ARBA" id="ARBA00022448"/>
    </source>
</evidence>
<dbReference type="InterPro" id="IPR005821">
    <property type="entry name" value="Ion_trans_dom"/>
</dbReference>
<feature type="repeat" description="ANK" evidence="13">
    <location>
        <begin position="279"/>
        <end position="311"/>
    </location>
</feature>
<dbReference type="AlphaFoldDB" id="A0A0D6LG90"/>
<feature type="transmembrane region" description="Helical" evidence="15">
    <location>
        <begin position="584"/>
        <end position="605"/>
    </location>
</feature>
<dbReference type="Gene3D" id="1.25.40.20">
    <property type="entry name" value="Ankyrin repeat-containing domain"/>
    <property type="match status" value="1"/>
</dbReference>
<evidence type="ECO:0000256" key="5">
    <source>
        <dbReference type="ARBA" id="ARBA00022673"/>
    </source>
</evidence>